<dbReference type="Proteomes" id="UP001151582">
    <property type="component" value="Unassembled WGS sequence"/>
</dbReference>
<dbReference type="SMART" id="SM01278">
    <property type="entry name" value="MAPKK1_Int"/>
    <property type="match status" value="1"/>
</dbReference>
<dbReference type="GO" id="GO:0071986">
    <property type="term" value="C:Ragulator complex"/>
    <property type="evidence" value="ECO:0007669"/>
    <property type="project" value="TreeGrafter"/>
</dbReference>
<protein>
    <submittedName>
        <fullName evidence="2">Ragulator complex protein lamtor3</fullName>
    </submittedName>
</protein>
<dbReference type="PANTHER" id="PTHR13378:SF1">
    <property type="entry name" value="RAGULATOR COMPLEX PROTEIN LAMTOR3"/>
    <property type="match status" value="1"/>
</dbReference>
<dbReference type="InterPro" id="IPR015019">
    <property type="entry name" value="LAMTOR3"/>
</dbReference>
<name>A0A9W8B257_9FUNG</name>
<comment type="similarity">
    <text evidence="1">Belongs to the LAMTOR3 family.</text>
</comment>
<comment type="caution">
    <text evidence="2">The sequence shown here is derived from an EMBL/GenBank/DDBJ whole genome shotgun (WGS) entry which is preliminary data.</text>
</comment>
<evidence type="ECO:0000313" key="2">
    <source>
        <dbReference type="EMBL" id="KAJ1979882.1"/>
    </source>
</evidence>
<dbReference type="EMBL" id="JANBQB010000196">
    <property type="protein sequence ID" value="KAJ1979882.1"/>
    <property type="molecule type" value="Genomic_DNA"/>
</dbReference>
<dbReference type="OrthoDB" id="343907at2759"/>
<evidence type="ECO:0000256" key="1">
    <source>
        <dbReference type="ARBA" id="ARBA00005356"/>
    </source>
</evidence>
<dbReference type="GO" id="GO:0032008">
    <property type="term" value="P:positive regulation of TOR signaling"/>
    <property type="evidence" value="ECO:0007669"/>
    <property type="project" value="TreeGrafter"/>
</dbReference>
<dbReference type="Gene3D" id="3.30.450.30">
    <property type="entry name" value="Dynein light chain 2a, cytoplasmic"/>
    <property type="match status" value="1"/>
</dbReference>
<reference evidence="2" key="1">
    <citation type="submission" date="2022-07" db="EMBL/GenBank/DDBJ databases">
        <title>Phylogenomic reconstructions and comparative analyses of Kickxellomycotina fungi.</title>
        <authorList>
            <person name="Reynolds N.K."/>
            <person name="Stajich J.E."/>
            <person name="Barry K."/>
            <person name="Grigoriev I.V."/>
            <person name="Crous P."/>
            <person name="Smith M.E."/>
        </authorList>
    </citation>
    <scope>NUCLEOTIDE SEQUENCE</scope>
    <source>
        <strain evidence="2">RSA 567</strain>
    </source>
</reference>
<keyword evidence="3" id="KW-1185">Reference proteome</keyword>
<proteinExistence type="inferred from homology"/>
<dbReference type="AlphaFoldDB" id="A0A9W8B257"/>
<dbReference type="SUPFAM" id="SSF103196">
    <property type="entry name" value="Roadblock/LC7 domain"/>
    <property type="match status" value="1"/>
</dbReference>
<organism evidence="2 3">
    <name type="scientific">Dimargaris verticillata</name>
    <dbReference type="NCBI Taxonomy" id="2761393"/>
    <lineage>
        <taxon>Eukaryota</taxon>
        <taxon>Fungi</taxon>
        <taxon>Fungi incertae sedis</taxon>
        <taxon>Zoopagomycota</taxon>
        <taxon>Kickxellomycotina</taxon>
        <taxon>Dimargaritomycetes</taxon>
        <taxon>Dimargaritales</taxon>
        <taxon>Dimargaritaceae</taxon>
        <taxon>Dimargaris</taxon>
    </lineage>
</organism>
<evidence type="ECO:0000313" key="3">
    <source>
        <dbReference type="Proteomes" id="UP001151582"/>
    </source>
</evidence>
<dbReference type="PANTHER" id="PTHR13378">
    <property type="entry name" value="REGULATOR COMPLEX PROTEIN LAMTOR3"/>
    <property type="match status" value="1"/>
</dbReference>
<dbReference type="Pfam" id="PF08923">
    <property type="entry name" value="MAPKK1_Int"/>
    <property type="match status" value="1"/>
</dbReference>
<dbReference type="GO" id="GO:0071230">
    <property type="term" value="P:cellular response to amino acid stimulus"/>
    <property type="evidence" value="ECO:0007669"/>
    <property type="project" value="TreeGrafter"/>
</dbReference>
<gene>
    <name evidence="2" type="primary">LAMTOR3</name>
    <name evidence="2" type="ORF">H4R34_002659</name>
</gene>
<accession>A0A9W8B257</accession>
<sequence>MTSAKPPGQTLEQYFESLLASLECLKGVVVSDGDGVPVIVKYEPELQAVVQSPTFSASFAQASEKTTKLGLGRHESTILLGNDHQFIHFNFAPLYCILIASAEGNSGRLLTLRSEIAARLHRYRQRIARLTTDSYFTDDSSYGAQDHAADYADQQAPKPYEPNTAYY</sequence>